<dbReference type="InterPro" id="IPR016032">
    <property type="entry name" value="Sig_transdc_resp-reg_C-effctor"/>
</dbReference>
<keyword evidence="3" id="KW-0804">Transcription</keyword>
<feature type="domain" description="HTH luxR-type" evidence="4">
    <location>
        <begin position="135"/>
        <end position="200"/>
    </location>
</feature>
<dbReference type="SMART" id="SM00421">
    <property type="entry name" value="HTH_LUXR"/>
    <property type="match status" value="1"/>
</dbReference>
<comment type="caution">
    <text evidence="5">The sequence shown here is derived from an EMBL/GenBank/DDBJ whole genome shotgun (WGS) entry which is preliminary data.</text>
</comment>
<dbReference type="PANTHER" id="PTHR44688">
    <property type="entry name" value="DNA-BINDING TRANSCRIPTIONAL ACTIVATOR DEVR_DOSR"/>
    <property type="match status" value="1"/>
</dbReference>
<dbReference type="PANTHER" id="PTHR44688:SF16">
    <property type="entry name" value="DNA-BINDING TRANSCRIPTIONAL ACTIVATOR DEVR_DOSR"/>
    <property type="match status" value="1"/>
</dbReference>
<dbReference type="InterPro" id="IPR000792">
    <property type="entry name" value="Tscrpt_reg_LuxR_C"/>
</dbReference>
<dbReference type="InterPro" id="IPR036388">
    <property type="entry name" value="WH-like_DNA-bd_sf"/>
</dbReference>
<evidence type="ECO:0000256" key="3">
    <source>
        <dbReference type="ARBA" id="ARBA00023163"/>
    </source>
</evidence>
<dbReference type="Proteomes" id="UP001597124">
    <property type="component" value="Unassembled WGS sequence"/>
</dbReference>
<reference evidence="6" key="1">
    <citation type="journal article" date="2019" name="Int. J. Syst. Evol. Microbiol.">
        <title>The Global Catalogue of Microorganisms (GCM) 10K type strain sequencing project: providing services to taxonomists for standard genome sequencing and annotation.</title>
        <authorList>
            <consortium name="The Broad Institute Genomics Platform"/>
            <consortium name="The Broad Institute Genome Sequencing Center for Infectious Disease"/>
            <person name="Wu L."/>
            <person name="Ma J."/>
        </authorList>
    </citation>
    <scope>NUCLEOTIDE SEQUENCE [LARGE SCALE GENOMIC DNA]</scope>
    <source>
        <strain evidence="6">CCUG 52537</strain>
    </source>
</reference>
<keyword evidence="1" id="KW-0805">Transcription regulation</keyword>
<dbReference type="Gene3D" id="1.10.10.10">
    <property type="entry name" value="Winged helix-like DNA-binding domain superfamily/Winged helix DNA-binding domain"/>
    <property type="match status" value="1"/>
</dbReference>
<accession>A0ABW3C7Z0</accession>
<dbReference type="PRINTS" id="PR00038">
    <property type="entry name" value="HTHLUXR"/>
</dbReference>
<protein>
    <submittedName>
        <fullName evidence="5">LuxR C-terminal-related transcriptional regulator</fullName>
    </submittedName>
</protein>
<dbReference type="SUPFAM" id="SSF46894">
    <property type="entry name" value="C-terminal effector domain of the bipartite response regulators"/>
    <property type="match status" value="1"/>
</dbReference>
<evidence type="ECO:0000259" key="4">
    <source>
        <dbReference type="PROSITE" id="PS50043"/>
    </source>
</evidence>
<name>A0ABW3C7Z0_SPHXN</name>
<proteinExistence type="predicted"/>
<keyword evidence="6" id="KW-1185">Reference proteome</keyword>
<dbReference type="PROSITE" id="PS50043">
    <property type="entry name" value="HTH_LUXR_2"/>
    <property type="match status" value="1"/>
</dbReference>
<dbReference type="CDD" id="cd06170">
    <property type="entry name" value="LuxR_C_like"/>
    <property type="match status" value="1"/>
</dbReference>
<evidence type="ECO:0000256" key="1">
    <source>
        <dbReference type="ARBA" id="ARBA00023015"/>
    </source>
</evidence>
<dbReference type="Pfam" id="PF00196">
    <property type="entry name" value="GerE"/>
    <property type="match status" value="1"/>
</dbReference>
<dbReference type="EMBL" id="JBHTIK010000011">
    <property type="protein sequence ID" value="MFD0849736.1"/>
    <property type="molecule type" value="Genomic_DNA"/>
</dbReference>
<evidence type="ECO:0000256" key="2">
    <source>
        <dbReference type="ARBA" id="ARBA00023125"/>
    </source>
</evidence>
<keyword evidence="2" id="KW-0238">DNA-binding</keyword>
<evidence type="ECO:0000313" key="5">
    <source>
        <dbReference type="EMBL" id="MFD0849736.1"/>
    </source>
</evidence>
<organism evidence="5 6">
    <name type="scientific">Sphingosinicella xenopeptidilytica</name>
    <dbReference type="NCBI Taxonomy" id="364098"/>
    <lineage>
        <taxon>Bacteria</taxon>
        <taxon>Pseudomonadati</taxon>
        <taxon>Pseudomonadota</taxon>
        <taxon>Alphaproteobacteria</taxon>
        <taxon>Sphingomonadales</taxon>
        <taxon>Sphingosinicellaceae</taxon>
        <taxon>Sphingosinicella</taxon>
    </lineage>
</organism>
<gene>
    <name evidence="5" type="ORF">ACFQ00_15485</name>
</gene>
<sequence>MLFWFGENNRLEAPRSLAMSQGLLPFYDEHVGTHDPLNLLSLSEARSEVRSLRQDVRMIKELHPAYLAYLTRFQIHDELDMVFWYGERPAAGLALFRTMGCQEFLIDQNCWDNIHHHFDCVLQAHDRLREIKLQHFSHRYGLTVSEVSVVRAMMAGASNHEIVDLLELKLSTVKSYIFSIFNKMGVENRTAAVALLYQALLR</sequence>
<dbReference type="RefSeq" id="WP_381492728.1">
    <property type="nucleotide sequence ID" value="NZ_JBHTIK010000011.1"/>
</dbReference>
<evidence type="ECO:0000313" key="6">
    <source>
        <dbReference type="Proteomes" id="UP001597124"/>
    </source>
</evidence>